<dbReference type="EMBL" id="CAKOGP040000056">
    <property type="protein sequence ID" value="CAJ1928604.1"/>
    <property type="molecule type" value="Genomic_DNA"/>
</dbReference>
<comment type="caution">
    <text evidence="2">The sequence shown here is derived from an EMBL/GenBank/DDBJ whole genome shotgun (WGS) entry which is preliminary data.</text>
</comment>
<protein>
    <submittedName>
        <fullName evidence="2">Uncharacterized protein</fullName>
    </submittedName>
</protein>
<organism evidence="2 3">
    <name type="scientific">Cylindrotheca closterium</name>
    <dbReference type="NCBI Taxonomy" id="2856"/>
    <lineage>
        <taxon>Eukaryota</taxon>
        <taxon>Sar</taxon>
        <taxon>Stramenopiles</taxon>
        <taxon>Ochrophyta</taxon>
        <taxon>Bacillariophyta</taxon>
        <taxon>Bacillariophyceae</taxon>
        <taxon>Bacillariophycidae</taxon>
        <taxon>Bacillariales</taxon>
        <taxon>Bacillariaceae</taxon>
        <taxon>Cylindrotheca</taxon>
    </lineage>
</organism>
<dbReference type="AlphaFoldDB" id="A0AAD2FBU0"/>
<evidence type="ECO:0000313" key="3">
    <source>
        <dbReference type="Proteomes" id="UP001295423"/>
    </source>
</evidence>
<feature type="region of interest" description="Disordered" evidence="1">
    <location>
        <begin position="65"/>
        <end position="85"/>
    </location>
</feature>
<accession>A0AAD2FBU0</accession>
<evidence type="ECO:0000256" key="1">
    <source>
        <dbReference type="SAM" id="MobiDB-lite"/>
    </source>
</evidence>
<proteinExistence type="predicted"/>
<name>A0AAD2FBU0_9STRA</name>
<reference evidence="2" key="1">
    <citation type="submission" date="2023-08" db="EMBL/GenBank/DDBJ databases">
        <authorList>
            <person name="Audoor S."/>
            <person name="Bilcke G."/>
        </authorList>
    </citation>
    <scope>NUCLEOTIDE SEQUENCE</scope>
</reference>
<sequence>MGIQSQNCNGSIEAAKKRGTKIKRPKQQLLQVQVGGSLPFLPTFHCKRCRITQFGSAVLEKYHGGHHDHCGERTKNKKNKATPQSNTMFDYTTNVCCAAAATAAPQRKKKAPPINVIAGSVGYNTQHLNSMGIDSDFVLDMKRSIDERMDELEHNQKPSWALSQQAPPRMIIATDLILSHFEHRRLQSADCVLPQTKGFCTAMTADNALGVHPLYFHKTQATVKARSIIAFQGTKSYMLTGSLLFRTSVCHFQSAPAVLWSILKGTSKRIQEVYFQFGDMMAPLHGRLS</sequence>
<feature type="compositionally biased region" description="Basic and acidic residues" evidence="1">
    <location>
        <begin position="65"/>
        <end position="74"/>
    </location>
</feature>
<keyword evidence="3" id="KW-1185">Reference proteome</keyword>
<gene>
    <name evidence="2" type="ORF">CYCCA115_LOCUS1513</name>
</gene>
<dbReference type="Proteomes" id="UP001295423">
    <property type="component" value="Unassembled WGS sequence"/>
</dbReference>
<evidence type="ECO:0000313" key="2">
    <source>
        <dbReference type="EMBL" id="CAJ1928604.1"/>
    </source>
</evidence>